<evidence type="ECO:0000313" key="2">
    <source>
        <dbReference type="EMBL" id="KAF6824566.1"/>
    </source>
</evidence>
<keyword evidence="3" id="KW-1185">Reference proteome</keyword>
<protein>
    <submittedName>
        <fullName evidence="2">Major facilitator superfamily mfs-1</fullName>
    </submittedName>
</protein>
<evidence type="ECO:0000256" key="1">
    <source>
        <dbReference type="SAM" id="MobiDB-lite"/>
    </source>
</evidence>
<gene>
    <name evidence="2" type="ORF">CPLU01_10764</name>
</gene>
<sequence>MPSYHLCPDFRIPPPPNGHLTLGSILKNFEEDGVQFPLNNGKVEPIPDGAIWPRDGPHAERGFTRNITELRSVGAGIWSKIFGLGELSAKFSRSHGTGDFLTVQELLTRTFIPDEEYMNKSLEIAKVKAYVTTRRLDVSVYMVTGIMIATGASWSSTRNKGKEMAVDAGLREPSSGVSAGGNGKYVREEERTTEVEDSNDFVLGIRLRKIWWDKGVRQTSDRVVGRVLGTGSSRMSISSAAAGLRIADDFELDNSGASDDDRRFVDESLGTELGPVTWILP</sequence>
<dbReference type="EMBL" id="WIGO01000190">
    <property type="protein sequence ID" value="KAF6824566.1"/>
    <property type="molecule type" value="Genomic_DNA"/>
</dbReference>
<evidence type="ECO:0000313" key="3">
    <source>
        <dbReference type="Proteomes" id="UP000654918"/>
    </source>
</evidence>
<proteinExistence type="predicted"/>
<comment type="caution">
    <text evidence="2">The sequence shown here is derived from an EMBL/GenBank/DDBJ whole genome shotgun (WGS) entry which is preliminary data.</text>
</comment>
<name>A0A8H6N9P1_9PEZI</name>
<dbReference type="AlphaFoldDB" id="A0A8H6N9P1"/>
<organism evidence="2 3">
    <name type="scientific">Colletotrichum plurivorum</name>
    <dbReference type="NCBI Taxonomy" id="2175906"/>
    <lineage>
        <taxon>Eukaryota</taxon>
        <taxon>Fungi</taxon>
        <taxon>Dikarya</taxon>
        <taxon>Ascomycota</taxon>
        <taxon>Pezizomycotina</taxon>
        <taxon>Sordariomycetes</taxon>
        <taxon>Hypocreomycetidae</taxon>
        <taxon>Glomerellales</taxon>
        <taxon>Glomerellaceae</taxon>
        <taxon>Colletotrichum</taxon>
        <taxon>Colletotrichum orchidearum species complex</taxon>
    </lineage>
</organism>
<accession>A0A8H6N9P1</accession>
<dbReference type="Proteomes" id="UP000654918">
    <property type="component" value="Unassembled WGS sequence"/>
</dbReference>
<feature type="region of interest" description="Disordered" evidence="1">
    <location>
        <begin position="167"/>
        <end position="189"/>
    </location>
</feature>
<reference evidence="2" key="1">
    <citation type="journal article" date="2020" name="Phytopathology">
        <title>Genome Sequence Resources of Colletotrichum truncatum, C. plurivorum, C. musicola, and C. sojae: Four Species Pathogenic to Soybean (Glycine max).</title>
        <authorList>
            <person name="Rogerio F."/>
            <person name="Boufleur T.R."/>
            <person name="Ciampi-Guillardi M."/>
            <person name="Sukno S.A."/>
            <person name="Thon M.R."/>
            <person name="Massola Junior N.S."/>
            <person name="Baroncelli R."/>
        </authorList>
    </citation>
    <scope>NUCLEOTIDE SEQUENCE</scope>
    <source>
        <strain evidence="2">LFN00145</strain>
    </source>
</reference>